<evidence type="ECO:0000256" key="6">
    <source>
        <dbReference type="SAM" id="Coils"/>
    </source>
</evidence>
<evidence type="ECO:0000256" key="1">
    <source>
        <dbReference type="ARBA" id="ARBA00022723"/>
    </source>
</evidence>
<feature type="region of interest" description="Disordered" evidence="7">
    <location>
        <begin position="1"/>
        <end position="21"/>
    </location>
</feature>
<dbReference type="Proteomes" id="UP000184188">
    <property type="component" value="Unassembled WGS sequence"/>
</dbReference>
<dbReference type="STRING" id="1073090.A0A1L9S6M2"/>
<evidence type="ECO:0000313" key="10">
    <source>
        <dbReference type="Proteomes" id="UP000184188"/>
    </source>
</evidence>
<evidence type="ECO:0000256" key="7">
    <source>
        <dbReference type="SAM" id="MobiDB-lite"/>
    </source>
</evidence>
<protein>
    <recommendedName>
        <fullName evidence="8">Zn(2)-C6 fungal-type domain-containing protein</fullName>
    </recommendedName>
</protein>
<dbReference type="GO" id="GO:0008270">
    <property type="term" value="F:zinc ion binding"/>
    <property type="evidence" value="ECO:0007669"/>
    <property type="project" value="InterPro"/>
</dbReference>
<keyword evidence="6" id="KW-0175">Coiled coil</keyword>
<gene>
    <name evidence="9" type="ORF">ASPZODRAFT_104512</name>
</gene>
<dbReference type="GO" id="GO:0003677">
    <property type="term" value="F:DNA binding"/>
    <property type="evidence" value="ECO:0007669"/>
    <property type="project" value="UniProtKB-KW"/>
</dbReference>
<proteinExistence type="predicted"/>
<dbReference type="PANTHER" id="PTHR47256:SF1">
    <property type="entry name" value="ZN(II)2CYS6 TRANSCRIPTION FACTOR (EUROFUNG)"/>
    <property type="match status" value="1"/>
</dbReference>
<keyword evidence="2" id="KW-0805">Transcription regulation</keyword>
<dbReference type="PANTHER" id="PTHR47256">
    <property type="entry name" value="ZN(II)2CYS6 TRANSCRIPTION FACTOR (EUROFUNG)-RELATED"/>
    <property type="match status" value="1"/>
</dbReference>
<dbReference type="InterPro" id="IPR036864">
    <property type="entry name" value="Zn2-C6_fun-type_DNA-bd_sf"/>
</dbReference>
<evidence type="ECO:0000259" key="8">
    <source>
        <dbReference type="PROSITE" id="PS50048"/>
    </source>
</evidence>
<evidence type="ECO:0000256" key="2">
    <source>
        <dbReference type="ARBA" id="ARBA00023015"/>
    </source>
</evidence>
<evidence type="ECO:0000256" key="5">
    <source>
        <dbReference type="ARBA" id="ARBA00023242"/>
    </source>
</evidence>
<keyword evidence="5" id="KW-0539">Nucleus</keyword>
<dbReference type="RefSeq" id="XP_022577332.1">
    <property type="nucleotide sequence ID" value="XM_022720861.1"/>
</dbReference>
<dbReference type="VEuPathDB" id="FungiDB:ASPZODRAFT_104512"/>
<dbReference type="SUPFAM" id="SSF57701">
    <property type="entry name" value="Zn2/Cys6 DNA-binding domain"/>
    <property type="match status" value="1"/>
</dbReference>
<dbReference type="CDD" id="cd12148">
    <property type="entry name" value="fungal_TF_MHR"/>
    <property type="match status" value="1"/>
</dbReference>
<dbReference type="Gene3D" id="4.10.240.10">
    <property type="entry name" value="Zn(2)-C6 fungal-type DNA-binding domain"/>
    <property type="match status" value="1"/>
</dbReference>
<dbReference type="EMBL" id="KV878356">
    <property type="protein sequence ID" value="OJJ42822.1"/>
    <property type="molecule type" value="Genomic_DNA"/>
</dbReference>
<dbReference type="Pfam" id="PF04082">
    <property type="entry name" value="Fungal_trans"/>
    <property type="match status" value="1"/>
</dbReference>
<dbReference type="SMART" id="SM00066">
    <property type="entry name" value="GAL4"/>
    <property type="match status" value="1"/>
</dbReference>
<dbReference type="InterPro" id="IPR007219">
    <property type="entry name" value="XnlR_reg_dom"/>
</dbReference>
<keyword evidence="10" id="KW-1185">Reference proteome</keyword>
<dbReference type="GO" id="GO:0000981">
    <property type="term" value="F:DNA-binding transcription factor activity, RNA polymerase II-specific"/>
    <property type="evidence" value="ECO:0007669"/>
    <property type="project" value="InterPro"/>
</dbReference>
<keyword evidence="3" id="KW-0238">DNA-binding</keyword>
<evidence type="ECO:0000256" key="3">
    <source>
        <dbReference type="ARBA" id="ARBA00023125"/>
    </source>
</evidence>
<dbReference type="GeneID" id="34607326"/>
<dbReference type="AlphaFoldDB" id="A0A1L9S6M2"/>
<feature type="domain" description="Zn(2)-C6 fungal-type" evidence="8">
    <location>
        <begin position="30"/>
        <end position="59"/>
    </location>
</feature>
<dbReference type="InterPro" id="IPR053187">
    <property type="entry name" value="Notoamide_regulator"/>
</dbReference>
<dbReference type="InterPro" id="IPR001138">
    <property type="entry name" value="Zn2Cys6_DnaBD"/>
</dbReference>
<dbReference type="CDD" id="cd00067">
    <property type="entry name" value="GAL4"/>
    <property type="match status" value="1"/>
</dbReference>
<dbReference type="OrthoDB" id="2593732at2759"/>
<feature type="coiled-coil region" evidence="6">
    <location>
        <begin position="61"/>
        <end position="95"/>
    </location>
</feature>
<evidence type="ECO:0000313" key="9">
    <source>
        <dbReference type="EMBL" id="OJJ42822.1"/>
    </source>
</evidence>
<accession>A0A1L9S6M2</accession>
<name>A0A1L9S6M2_9EURO</name>
<evidence type="ECO:0000256" key="4">
    <source>
        <dbReference type="ARBA" id="ARBA00023163"/>
    </source>
</evidence>
<keyword evidence="4" id="KW-0804">Transcription</keyword>
<dbReference type="PROSITE" id="PS00463">
    <property type="entry name" value="ZN2_CY6_FUNGAL_1"/>
    <property type="match status" value="1"/>
</dbReference>
<reference evidence="10" key="1">
    <citation type="journal article" date="2017" name="Genome Biol.">
        <title>Comparative genomics reveals high biological diversity and specific adaptations in the industrially and medically important fungal genus Aspergillus.</title>
        <authorList>
            <person name="de Vries R.P."/>
            <person name="Riley R."/>
            <person name="Wiebenga A."/>
            <person name="Aguilar-Osorio G."/>
            <person name="Amillis S."/>
            <person name="Uchima C.A."/>
            <person name="Anderluh G."/>
            <person name="Asadollahi M."/>
            <person name="Askin M."/>
            <person name="Barry K."/>
            <person name="Battaglia E."/>
            <person name="Bayram O."/>
            <person name="Benocci T."/>
            <person name="Braus-Stromeyer S.A."/>
            <person name="Caldana C."/>
            <person name="Canovas D."/>
            <person name="Cerqueira G.C."/>
            <person name="Chen F."/>
            <person name="Chen W."/>
            <person name="Choi C."/>
            <person name="Clum A."/>
            <person name="Dos Santos R.A."/>
            <person name="Damasio A.R."/>
            <person name="Diallinas G."/>
            <person name="Emri T."/>
            <person name="Fekete E."/>
            <person name="Flipphi M."/>
            <person name="Freyberg S."/>
            <person name="Gallo A."/>
            <person name="Gournas C."/>
            <person name="Habgood R."/>
            <person name="Hainaut M."/>
            <person name="Harispe M.L."/>
            <person name="Henrissat B."/>
            <person name="Hilden K.S."/>
            <person name="Hope R."/>
            <person name="Hossain A."/>
            <person name="Karabika E."/>
            <person name="Karaffa L."/>
            <person name="Karanyi Z."/>
            <person name="Krasevec N."/>
            <person name="Kuo A."/>
            <person name="Kusch H."/>
            <person name="LaButti K."/>
            <person name="Lagendijk E.L."/>
            <person name="Lapidus A."/>
            <person name="Levasseur A."/>
            <person name="Lindquist E."/>
            <person name="Lipzen A."/>
            <person name="Logrieco A.F."/>
            <person name="MacCabe A."/>
            <person name="Maekelae M.R."/>
            <person name="Malavazi I."/>
            <person name="Melin P."/>
            <person name="Meyer V."/>
            <person name="Mielnichuk N."/>
            <person name="Miskei M."/>
            <person name="Molnar A.P."/>
            <person name="Mule G."/>
            <person name="Ngan C.Y."/>
            <person name="Orejas M."/>
            <person name="Orosz E."/>
            <person name="Ouedraogo J.P."/>
            <person name="Overkamp K.M."/>
            <person name="Park H.-S."/>
            <person name="Perrone G."/>
            <person name="Piumi F."/>
            <person name="Punt P.J."/>
            <person name="Ram A.F."/>
            <person name="Ramon A."/>
            <person name="Rauscher S."/>
            <person name="Record E."/>
            <person name="Riano-Pachon D.M."/>
            <person name="Robert V."/>
            <person name="Roehrig J."/>
            <person name="Ruller R."/>
            <person name="Salamov A."/>
            <person name="Salih N.S."/>
            <person name="Samson R.A."/>
            <person name="Sandor E."/>
            <person name="Sanguinetti M."/>
            <person name="Schuetze T."/>
            <person name="Sepcic K."/>
            <person name="Shelest E."/>
            <person name="Sherlock G."/>
            <person name="Sophianopoulou V."/>
            <person name="Squina F.M."/>
            <person name="Sun H."/>
            <person name="Susca A."/>
            <person name="Todd R.B."/>
            <person name="Tsang A."/>
            <person name="Unkles S.E."/>
            <person name="van de Wiele N."/>
            <person name="van Rossen-Uffink D."/>
            <person name="Oliveira J.V."/>
            <person name="Vesth T.C."/>
            <person name="Visser J."/>
            <person name="Yu J.-H."/>
            <person name="Zhou M."/>
            <person name="Andersen M.R."/>
            <person name="Archer D.B."/>
            <person name="Baker S.E."/>
            <person name="Benoit I."/>
            <person name="Brakhage A.A."/>
            <person name="Braus G.H."/>
            <person name="Fischer R."/>
            <person name="Frisvad J.C."/>
            <person name="Goldman G.H."/>
            <person name="Houbraken J."/>
            <person name="Oakley B."/>
            <person name="Pocsi I."/>
            <person name="Scazzocchio C."/>
            <person name="Seiboth B."/>
            <person name="vanKuyk P.A."/>
            <person name="Wortman J."/>
            <person name="Dyer P.S."/>
            <person name="Grigoriev I.V."/>
        </authorList>
    </citation>
    <scope>NUCLEOTIDE SEQUENCE [LARGE SCALE GENOMIC DNA]</scope>
    <source>
        <strain evidence="10">CBS 506.65</strain>
    </source>
</reference>
<dbReference type="PROSITE" id="PS50048">
    <property type="entry name" value="ZN2_CY6_FUNGAL_2"/>
    <property type="match status" value="1"/>
</dbReference>
<keyword evidence="1" id="KW-0479">Metal-binding</keyword>
<organism evidence="9 10">
    <name type="scientific">Penicilliopsis zonata CBS 506.65</name>
    <dbReference type="NCBI Taxonomy" id="1073090"/>
    <lineage>
        <taxon>Eukaryota</taxon>
        <taxon>Fungi</taxon>
        <taxon>Dikarya</taxon>
        <taxon>Ascomycota</taxon>
        <taxon>Pezizomycotina</taxon>
        <taxon>Eurotiomycetes</taxon>
        <taxon>Eurotiomycetidae</taxon>
        <taxon>Eurotiales</taxon>
        <taxon>Aspergillaceae</taxon>
        <taxon>Penicilliopsis</taxon>
    </lineage>
</organism>
<dbReference type="GO" id="GO:0006351">
    <property type="term" value="P:DNA-templated transcription"/>
    <property type="evidence" value="ECO:0007669"/>
    <property type="project" value="InterPro"/>
</dbReference>
<dbReference type="Pfam" id="PF00172">
    <property type="entry name" value="Zn_clus"/>
    <property type="match status" value="1"/>
</dbReference>
<sequence>MESRAIAPRPPGVRRDDDFEPSRREHISTACTACKSRKCRCSGGQPCDSCIKNNTPCVYDANSDNRRKVVLKRKIESLEDDRDLLVRLLGTLREDSNRRVVPLLNLIRSDASLDEIKEYIDHHHSRGELERTPELVEVVDQLLSPRAQTQESEDRSRRRILDAKRLSDVPRWKVPANPWTSVIDDDEVVSHLVSLWFTWCHPYHNWIDRELLLRDMRAGDVLNADYCSPFLVNIILANACAYSDYPESYADPDEACSKGQHFYDEAKRLYEQEEGVIALTTVQALAVLWLSAALLGKDRRGWVYQGQLAYAMEEFLRIANRQPDRYEPQVVNDMVWGIWNIGTVGGLVYQRLPLFKTPQIACLKPPAAEEDQDEWIPYPSQSASVAAYLAQVRGATTEINKIVYDICQTFFNETNGLEHISFAETQRNAEDLRGRLQRWTDGLADCLQDTGTRSPHLLSLQYLFASMYHHTIIMTIYGFVVKKAKEEAIPPAEYQHIQALRFSSSRSVARLMNLHRQSWGLDRMPSGNMQWITVAQSTLLEDLDSIDNREAFVSLSLAAKAAARRWPMGKGLLRSIAMTARQQGVVLPVETDTLFAELENSWTARDTREFSSVYPVFAMTLQADRTTHHREVALDRFLDKWDALHLD</sequence>